<evidence type="ECO:0000256" key="2">
    <source>
        <dbReference type="ARBA" id="ARBA00006751"/>
    </source>
</evidence>
<feature type="binding site" evidence="6">
    <location>
        <position position="186"/>
    </location>
    <ligand>
        <name>a purine D-ribonucleoside</name>
        <dbReference type="ChEBI" id="CHEBI:142355"/>
    </ligand>
</feature>
<dbReference type="PANTHER" id="PTHR11904:SF9">
    <property type="entry name" value="PURINE NUCLEOSIDE PHOSPHORYLASE-RELATED"/>
    <property type="match status" value="1"/>
</dbReference>
<proteinExistence type="inferred from homology"/>
<dbReference type="EC" id="2.4.2.1" evidence="5"/>
<comment type="similarity">
    <text evidence="2 5">Belongs to the PNP/MTAP phosphorylase family.</text>
</comment>
<gene>
    <name evidence="8" type="ORF">DC28_14120</name>
</gene>
<organism evidence="8 9">
    <name type="scientific">Spirochaeta lutea</name>
    <dbReference type="NCBI Taxonomy" id="1480694"/>
    <lineage>
        <taxon>Bacteria</taxon>
        <taxon>Pseudomonadati</taxon>
        <taxon>Spirochaetota</taxon>
        <taxon>Spirochaetia</taxon>
        <taxon>Spirochaetales</taxon>
        <taxon>Spirochaetaceae</taxon>
        <taxon>Spirochaeta</taxon>
    </lineage>
</organism>
<dbReference type="NCBIfam" id="NF006054">
    <property type="entry name" value="PRK08202.1"/>
    <property type="match status" value="1"/>
</dbReference>
<feature type="domain" description="Nucleoside phosphorylase" evidence="7">
    <location>
        <begin position="26"/>
        <end position="262"/>
    </location>
</feature>
<dbReference type="Proteomes" id="UP000029692">
    <property type="component" value="Unassembled WGS sequence"/>
</dbReference>
<feature type="binding site" evidence="6">
    <location>
        <position position="110"/>
    </location>
    <ligand>
        <name>phosphate</name>
        <dbReference type="ChEBI" id="CHEBI:43474"/>
    </ligand>
</feature>
<dbReference type="GO" id="GO:0009116">
    <property type="term" value="P:nucleoside metabolic process"/>
    <property type="evidence" value="ECO:0007669"/>
    <property type="project" value="InterPro"/>
</dbReference>
<evidence type="ECO:0000313" key="9">
    <source>
        <dbReference type="Proteomes" id="UP000029692"/>
    </source>
</evidence>
<feature type="binding site" evidence="6">
    <location>
        <position position="62"/>
    </location>
    <ligand>
        <name>phosphate</name>
        <dbReference type="ChEBI" id="CHEBI:43474"/>
    </ligand>
</feature>
<dbReference type="PIRSF" id="PIRSF000477">
    <property type="entry name" value="PurNPase"/>
    <property type="match status" value="1"/>
</dbReference>
<feature type="binding site" evidence="6">
    <location>
        <position position="228"/>
    </location>
    <ligand>
        <name>a purine D-ribonucleoside</name>
        <dbReference type="ChEBI" id="CHEBI:142355"/>
    </ligand>
</feature>
<name>A0A098QSA5_9SPIO</name>
<dbReference type="PANTHER" id="PTHR11904">
    <property type="entry name" value="METHYLTHIOADENOSINE/PURINE NUCLEOSIDE PHOSPHORYLASE"/>
    <property type="match status" value="1"/>
</dbReference>
<keyword evidence="4 5" id="KW-0808">Transferase</keyword>
<feature type="binding site" evidence="6">
    <location>
        <position position="32"/>
    </location>
    <ligand>
        <name>phosphate</name>
        <dbReference type="ChEBI" id="CHEBI:43474"/>
    </ligand>
</feature>
<sequence>MIKNRQEMVQVALESIRKKNEYSPKVGLVLGSGLSSLAEEFEGDTIPFSEIDGYPVPTVTGHSGMLRLGPETAVMAGRFHYYEGHPMDTVVLPIFLLKSLGVQTIILTNAAGGIRHDLAPGDLVLLSDHINLLGANPLMGPNDDSLGPRFPDMSEVYTPDLRRLAKEIDPHLAEGVYGAVTGPSYETPAEIRAYRTLGIDVVGMSTVPEAIAARYLGMRVCGISVVTNKAAGLGQGELDHSEVVDTGKKAEHRLRRLLTELVSAVRQHY</sequence>
<comment type="pathway">
    <text evidence="1 5">Purine metabolism; purine nucleoside salvage.</text>
</comment>
<dbReference type="Gene3D" id="3.40.50.1580">
    <property type="entry name" value="Nucleoside phosphorylase domain"/>
    <property type="match status" value="1"/>
</dbReference>
<dbReference type="InterPro" id="IPR011268">
    <property type="entry name" value="Purine_phosphorylase"/>
</dbReference>
<dbReference type="NCBIfam" id="TIGR01697">
    <property type="entry name" value="PNPH-PUNA-XAPA"/>
    <property type="match status" value="1"/>
</dbReference>
<dbReference type="CDD" id="cd09009">
    <property type="entry name" value="PNP-EcPNPII_like"/>
    <property type="match status" value="1"/>
</dbReference>
<keyword evidence="9" id="KW-1185">Reference proteome</keyword>
<reference evidence="8 9" key="1">
    <citation type="submission" date="2014-05" db="EMBL/GenBank/DDBJ databases">
        <title>De novo Genome Sequence of Spirocheata sp.</title>
        <authorList>
            <person name="Shivani Y."/>
            <person name="Subhash Y."/>
            <person name="Tushar L."/>
            <person name="Sasikala C."/>
            <person name="Ramana C.V."/>
        </authorList>
    </citation>
    <scope>NUCLEOTIDE SEQUENCE [LARGE SCALE GENOMIC DNA]</scope>
    <source>
        <strain evidence="8 9">JC230</strain>
    </source>
</reference>
<dbReference type="RefSeq" id="WP_037549921.1">
    <property type="nucleotide sequence ID" value="NZ_JNUP01000072.1"/>
</dbReference>
<evidence type="ECO:0000256" key="5">
    <source>
        <dbReference type="PIRNR" id="PIRNR000477"/>
    </source>
</evidence>
<dbReference type="InterPro" id="IPR035994">
    <property type="entry name" value="Nucleoside_phosphorylase_sf"/>
</dbReference>
<dbReference type="eggNOG" id="COG0005">
    <property type="taxonomic scope" value="Bacteria"/>
</dbReference>
<dbReference type="SUPFAM" id="SSF53167">
    <property type="entry name" value="Purine and uridine phosphorylases"/>
    <property type="match status" value="1"/>
</dbReference>
<dbReference type="Pfam" id="PF01048">
    <property type="entry name" value="PNP_UDP_1"/>
    <property type="match status" value="1"/>
</dbReference>
<dbReference type="UniPathway" id="UPA00606"/>
<evidence type="ECO:0000313" key="8">
    <source>
        <dbReference type="EMBL" id="KGE70649.1"/>
    </source>
</evidence>
<comment type="function">
    <text evidence="5">The purine nucleoside phosphorylases catalyze the phosphorolytic breakdown of the N-glycosidic bond in the beta-(deoxy)ribonucleoside molecules, with the formation of the corresponding free purine bases and pentose-1-phosphate.</text>
</comment>
<evidence type="ECO:0000256" key="1">
    <source>
        <dbReference type="ARBA" id="ARBA00005058"/>
    </source>
</evidence>
<dbReference type="GO" id="GO:0004731">
    <property type="term" value="F:purine-nucleoside phosphorylase activity"/>
    <property type="evidence" value="ECO:0007669"/>
    <property type="project" value="UniProtKB-EC"/>
</dbReference>
<evidence type="ECO:0000256" key="6">
    <source>
        <dbReference type="PIRSR" id="PIRSR000477-2"/>
    </source>
</evidence>
<dbReference type="EMBL" id="JNUP01000072">
    <property type="protein sequence ID" value="KGE70649.1"/>
    <property type="molecule type" value="Genomic_DNA"/>
</dbReference>
<evidence type="ECO:0000256" key="3">
    <source>
        <dbReference type="ARBA" id="ARBA00022676"/>
    </source>
</evidence>
<evidence type="ECO:0000259" key="7">
    <source>
        <dbReference type="Pfam" id="PF01048"/>
    </source>
</evidence>
<dbReference type="InterPro" id="IPR000845">
    <property type="entry name" value="Nucleoside_phosphorylase_d"/>
</dbReference>
<evidence type="ECO:0000256" key="4">
    <source>
        <dbReference type="ARBA" id="ARBA00022679"/>
    </source>
</evidence>
<protein>
    <recommendedName>
        <fullName evidence="5">Purine nucleoside phosphorylase</fullName>
        <ecNumber evidence="5">2.4.2.1</ecNumber>
    </recommendedName>
    <alternativeName>
        <fullName evidence="5">Inosine-guanosine phosphorylase</fullName>
    </alternativeName>
</protein>
<dbReference type="AlphaFoldDB" id="A0A098QSA5"/>
<keyword evidence="3 5" id="KW-0328">Glycosyltransferase</keyword>
<dbReference type="GO" id="GO:0005737">
    <property type="term" value="C:cytoplasm"/>
    <property type="evidence" value="ECO:0007669"/>
    <property type="project" value="TreeGrafter"/>
</dbReference>
<dbReference type="OrthoDB" id="1523230at2"/>
<dbReference type="STRING" id="1480694.DC28_14120"/>
<feature type="binding site" evidence="6">
    <location>
        <position position="205"/>
    </location>
    <ligand>
        <name>phosphate</name>
        <dbReference type="ChEBI" id="CHEBI:43474"/>
    </ligand>
</feature>
<feature type="binding site" evidence="6">
    <location>
        <begin position="78"/>
        <end position="80"/>
    </location>
    <ligand>
        <name>phosphate</name>
        <dbReference type="ChEBI" id="CHEBI:43474"/>
    </ligand>
</feature>
<comment type="caution">
    <text evidence="8">The sequence shown here is derived from an EMBL/GenBank/DDBJ whole genome shotgun (WGS) entry which is preliminary data.</text>
</comment>
<accession>A0A098QSA5</accession>